<dbReference type="OrthoDB" id="112532at2"/>
<sequence>MNMPVCIETCGAISRDGERWLHERFARILLATDLCQNSKLALKFARGIADRFGSDLGTLHVFEFGPHGQAVEALDHIPSRERKIAQRSLEIFNADTGYPGIAADVVVAETSVTSAIIKFLDERSIDMLVIGTEGMRKGVAHFLLGSKTEALMFNSRHLVLAVGRKVLEASERRLRFGRVIYVSDFSAASIPAATYAFELARAFGVQADLYQIVPEAARNSEAQIADAAAEFCRQLRASNPALPSAWFDVDAEISRIVSERDLMAATRESSNLIVLGVQPASFLRRHVHTSFAYRLLENAASPILTVPVDALTSLFQISEAATSTGAGTSVTR</sequence>
<evidence type="ECO:0000259" key="2">
    <source>
        <dbReference type="Pfam" id="PF00582"/>
    </source>
</evidence>
<dbReference type="PANTHER" id="PTHR46268:SF27">
    <property type="entry name" value="UNIVERSAL STRESS PROTEIN RV2623"/>
    <property type="match status" value="1"/>
</dbReference>
<dbReference type="SUPFAM" id="SSF52402">
    <property type="entry name" value="Adenine nucleotide alpha hydrolases-like"/>
    <property type="match status" value="2"/>
</dbReference>
<evidence type="ECO:0000313" key="3">
    <source>
        <dbReference type="EMBL" id="SEB54612.1"/>
    </source>
</evidence>
<dbReference type="CDD" id="cd00293">
    <property type="entry name" value="USP-like"/>
    <property type="match status" value="1"/>
</dbReference>
<dbReference type="InterPro" id="IPR006016">
    <property type="entry name" value="UspA"/>
</dbReference>
<comment type="similarity">
    <text evidence="1">Belongs to the universal stress protein A family.</text>
</comment>
<dbReference type="Proteomes" id="UP000182409">
    <property type="component" value="Unassembled WGS sequence"/>
</dbReference>
<dbReference type="Pfam" id="PF00582">
    <property type="entry name" value="Usp"/>
    <property type="match status" value="2"/>
</dbReference>
<feature type="domain" description="UspA" evidence="2">
    <location>
        <begin position="26"/>
        <end position="162"/>
    </location>
</feature>
<protein>
    <submittedName>
        <fullName evidence="3">Nucleotide-binding universal stress protein, UspA family</fullName>
    </submittedName>
</protein>
<evidence type="ECO:0000313" key="4">
    <source>
        <dbReference type="Proteomes" id="UP000182409"/>
    </source>
</evidence>
<proteinExistence type="inferred from homology"/>
<dbReference type="PANTHER" id="PTHR46268">
    <property type="entry name" value="STRESS RESPONSE PROTEIN NHAX"/>
    <property type="match status" value="1"/>
</dbReference>
<gene>
    <name evidence="3" type="ORF">SAMN05443244_1056</name>
</gene>
<reference evidence="3 4" key="1">
    <citation type="submission" date="2016-10" db="EMBL/GenBank/DDBJ databases">
        <authorList>
            <person name="de Groot N.N."/>
        </authorList>
    </citation>
    <scope>NUCLEOTIDE SEQUENCE [LARGE SCALE GENOMIC DNA]</scope>
    <source>
        <strain evidence="3 4">AB35.6</strain>
    </source>
</reference>
<name>A0A1H4K9J3_9BACT</name>
<feature type="domain" description="UspA" evidence="2">
    <location>
        <begin position="176"/>
        <end position="307"/>
    </location>
</feature>
<accession>A0A1H4K9J3</accession>
<dbReference type="InterPro" id="IPR014729">
    <property type="entry name" value="Rossmann-like_a/b/a_fold"/>
</dbReference>
<evidence type="ECO:0000256" key="1">
    <source>
        <dbReference type="ARBA" id="ARBA00008791"/>
    </source>
</evidence>
<dbReference type="AlphaFoldDB" id="A0A1H4K9J3"/>
<dbReference type="EMBL" id="FNSD01000001">
    <property type="protein sequence ID" value="SEB54612.1"/>
    <property type="molecule type" value="Genomic_DNA"/>
</dbReference>
<dbReference type="Gene3D" id="3.40.50.620">
    <property type="entry name" value="HUPs"/>
    <property type="match status" value="2"/>
</dbReference>
<organism evidence="3 4">
    <name type="scientific">Terriglobus roseus</name>
    <dbReference type="NCBI Taxonomy" id="392734"/>
    <lineage>
        <taxon>Bacteria</taxon>
        <taxon>Pseudomonadati</taxon>
        <taxon>Acidobacteriota</taxon>
        <taxon>Terriglobia</taxon>
        <taxon>Terriglobales</taxon>
        <taxon>Acidobacteriaceae</taxon>
        <taxon>Terriglobus</taxon>
    </lineage>
</organism>